<dbReference type="Proteomes" id="UP000789831">
    <property type="component" value="Unassembled WGS sequence"/>
</dbReference>
<protein>
    <submittedName>
        <fullName evidence="2">8835_t:CDS:1</fullName>
    </submittedName>
</protein>
<evidence type="ECO:0000256" key="1">
    <source>
        <dbReference type="SAM" id="MobiDB-lite"/>
    </source>
</evidence>
<reference evidence="2" key="1">
    <citation type="submission" date="2021-06" db="EMBL/GenBank/DDBJ databases">
        <authorList>
            <person name="Kallberg Y."/>
            <person name="Tangrot J."/>
            <person name="Rosling A."/>
        </authorList>
    </citation>
    <scope>NUCLEOTIDE SEQUENCE</scope>
    <source>
        <strain evidence="2">MT106</strain>
    </source>
</reference>
<sequence length="100" mass="11429">MSGVNGGLDAPARPPNSNSGGKNTDTEMIQLESDRPYECDWTECGNVTDQPVNFDNYRRFTEIILRSHTEQSWTCQDCMSGMHKECKESIWYLLGTYQKL</sequence>
<evidence type="ECO:0000313" key="3">
    <source>
        <dbReference type="Proteomes" id="UP000789831"/>
    </source>
</evidence>
<gene>
    <name evidence="2" type="ORF">AGERDE_LOCUS9564</name>
</gene>
<dbReference type="AlphaFoldDB" id="A0A9N9CQN2"/>
<proteinExistence type="predicted"/>
<dbReference type="EMBL" id="CAJVPL010002443">
    <property type="protein sequence ID" value="CAG8610446.1"/>
    <property type="molecule type" value="Genomic_DNA"/>
</dbReference>
<feature type="region of interest" description="Disordered" evidence="1">
    <location>
        <begin position="1"/>
        <end position="28"/>
    </location>
</feature>
<dbReference type="OrthoDB" id="654211at2759"/>
<organism evidence="2 3">
    <name type="scientific">Ambispora gerdemannii</name>
    <dbReference type="NCBI Taxonomy" id="144530"/>
    <lineage>
        <taxon>Eukaryota</taxon>
        <taxon>Fungi</taxon>
        <taxon>Fungi incertae sedis</taxon>
        <taxon>Mucoromycota</taxon>
        <taxon>Glomeromycotina</taxon>
        <taxon>Glomeromycetes</taxon>
        <taxon>Archaeosporales</taxon>
        <taxon>Ambisporaceae</taxon>
        <taxon>Ambispora</taxon>
    </lineage>
</organism>
<evidence type="ECO:0000313" key="2">
    <source>
        <dbReference type="EMBL" id="CAG8610446.1"/>
    </source>
</evidence>
<feature type="compositionally biased region" description="Polar residues" evidence="1">
    <location>
        <begin position="15"/>
        <end position="27"/>
    </location>
</feature>
<accession>A0A9N9CQN2</accession>
<keyword evidence="3" id="KW-1185">Reference proteome</keyword>
<name>A0A9N9CQN2_9GLOM</name>
<comment type="caution">
    <text evidence="2">The sequence shown here is derived from an EMBL/GenBank/DDBJ whole genome shotgun (WGS) entry which is preliminary data.</text>
</comment>